<organism evidence="11 12">
    <name type="scientific">Allomyces macrogynus (strain ATCC 38327)</name>
    <name type="common">Allomyces javanicus var. macrogynus</name>
    <dbReference type="NCBI Taxonomy" id="578462"/>
    <lineage>
        <taxon>Eukaryota</taxon>
        <taxon>Fungi</taxon>
        <taxon>Fungi incertae sedis</taxon>
        <taxon>Blastocladiomycota</taxon>
        <taxon>Blastocladiomycetes</taxon>
        <taxon>Blastocladiales</taxon>
        <taxon>Blastocladiaceae</taxon>
        <taxon>Allomyces</taxon>
    </lineage>
</organism>
<dbReference type="EC" id="4.1.1.17" evidence="6"/>
<dbReference type="AlphaFoldDB" id="A0A0L0T1L3"/>
<dbReference type="GO" id="GO:0004586">
    <property type="term" value="F:ornithine decarboxylase activity"/>
    <property type="evidence" value="ECO:0007669"/>
    <property type="project" value="UniProtKB-EC"/>
</dbReference>
<dbReference type="PANTHER" id="PTHR11482:SF6">
    <property type="entry name" value="ORNITHINE DECARBOXYLASE 1-RELATED"/>
    <property type="match status" value="1"/>
</dbReference>
<keyword evidence="12" id="KW-1185">Reference proteome</keyword>
<dbReference type="InterPro" id="IPR022653">
    <property type="entry name" value="De-COase2_pyr-phos_BS"/>
</dbReference>
<feature type="domain" description="Orn/DAP/Arg decarboxylase 2 N-terminal" evidence="10">
    <location>
        <begin position="96"/>
        <end position="337"/>
    </location>
</feature>
<dbReference type="eggNOG" id="KOG0622">
    <property type="taxonomic scope" value="Eukaryota"/>
</dbReference>
<dbReference type="FunFam" id="3.20.20.10:FF:000005">
    <property type="entry name" value="Ornithine decarboxylase"/>
    <property type="match status" value="1"/>
</dbReference>
<dbReference type="STRING" id="578462.A0A0L0T1L3"/>
<evidence type="ECO:0000256" key="6">
    <source>
        <dbReference type="ARBA" id="ARBA00034138"/>
    </source>
</evidence>
<reference evidence="11 12" key="1">
    <citation type="submission" date="2009-11" db="EMBL/GenBank/DDBJ databases">
        <title>Annotation of Allomyces macrogynus ATCC 38327.</title>
        <authorList>
            <consortium name="The Broad Institute Genome Sequencing Platform"/>
            <person name="Russ C."/>
            <person name="Cuomo C."/>
            <person name="Burger G."/>
            <person name="Gray M.W."/>
            <person name="Holland P.W.H."/>
            <person name="King N."/>
            <person name="Lang F.B.F."/>
            <person name="Roger A.J."/>
            <person name="Ruiz-Trillo I."/>
            <person name="Young S.K."/>
            <person name="Zeng Q."/>
            <person name="Gargeya S."/>
            <person name="Fitzgerald M."/>
            <person name="Haas B."/>
            <person name="Abouelleil A."/>
            <person name="Alvarado L."/>
            <person name="Arachchi H.M."/>
            <person name="Berlin A."/>
            <person name="Chapman S.B."/>
            <person name="Gearin G."/>
            <person name="Goldberg J."/>
            <person name="Griggs A."/>
            <person name="Gujja S."/>
            <person name="Hansen M."/>
            <person name="Heiman D."/>
            <person name="Howarth C."/>
            <person name="Larimer J."/>
            <person name="Lui A."/>
            <person name="MacDonald P.J.P."/>
            <person name="McCowen C."/>
            <person name="Montmayeur A."/>
            <person name="Murphy C."/>
            <person name="Neiman D."/>
            <person name="Pearson M."/>
            <person name="Priest M."/>
            <person name="Roberts A."/>
            <person name="Saif S."/>
            <person name="Shea T."/>
            <person name="Sisk P."/>
            <person name="Stolte C."/>
            <person name="Sykes S."/>
            <person name="Wortman J."/>
            <person name="Nusbaum C."/>
            <person name="Birren B."/>
        </authorList>
    </citation>
    <scope>NUCLEOTIDE SEQUENCE [LARGE SCALE GENOMIC DNA]</scope>
    <source>
        <strain evidence="11 12">ATCC 38327</strain>
    </source>
</reference>
<reference evidence="12" key="2">
    <citation type="submission" date="2009-11" db="EMBL/GenBank/DDBJ databases">
        <title>The Genome Sequence of Allomyces macrogynus strain ATCC 38327.</title>
        <authorList>
            <consortium name="The Broad Institute Genome Sequencing Platform"/>
            <person name="Russ C."/>
            <person name="Cuomo C."/>
            <person name="Shea T."/>
            <person name="Young S.K."/>
            <person name="Zeng Q."/>
            <person name="Koehrsen M."/>
            <person name="Haas B."/>
            <person name="Borodovsky M."/>
            <person name="Guigo R."/>
            <person name="Alvarado L."/>
            <person name="Berlin A."/>
            <person name="Borenstein D."/>
            <person name="Chen Z."/>
            <person name="Engels R."/>
            <person name="Freedman E."/>
            <person name="Gellesch M."/>
            <person name="Goldberg J."/>
            <person name="Griggs A."/>
            <person name="Gujja S."/>
            <person name="Heiman D."/>
            <person name="Hepburn T."/>
            <person name="Howarth C."/>
            <person name="Jen D."/>
            <person name="Larson L."/>
            <person name="Lewis B."/>
            <person name="Mehta T."/>
            <person name="Park D."/>
            <person name="Pearson M."/>
            <person name="Roberts A."/>
            <person name="Saif S."/>
            <person name="Shenoy N."/>
            <person name="Sisk P."/>
            <person name="Stolte C."/>
            <person name="Sykes S."/>
            <person name="Walk T."/>
            <person name="White J."/>
            <person name="Yandava C."/>
            <person name="Burger G."/>
            <person name="Gray M.W."/>
            <person name="Holland P.W.H."/>
            <person name="King N."/>
            <person name="Lang F.B.F."/>
            <person name="Roger A.J."/>
            <person name="Ruiz-Trillo I."/>
            <person name="Lander E."/>
            <person name="Nusbaum C."/>
        </authorList>
    </citation>
    <scope>NUCLEOTIDE SEQUENCE [LARGE SCALE GENOMIC DNA]</scope>
    <source>
        <strain evidence="12">ATCC 38327</strain>
    </source>
</reference>
<dbReference type="OrthoDB" id="5034579at2759"/>
<accession>A0A0L0T1L3</accession>
<feature type="active site" description="Proton donor" evidence="9">
    <location>
        <position position="416"/>
    </location>
</feature>
<dbReference type="Proteomes" id="UP000054350">
    <property type="component" value="Unassembled WGS sequence"/>
</dbReference>
<dbReference type="SUPFAM" id="SSF51419">
    <property type="entry name" value="PLP-binding barrel"/>
    <property type="match status" value="1"/>
</dbReference>
<name>A0A0L0T1L3_ALLM3</name>
<evidence type="ECO:0000259" key="10">
    <source>
        <dbReference type="Pfam" id="PF02784"/>
    </source>
</evidence>
<feature type="modified residue" description="N6-(pyridoxal phosphate)lysine" evidence="9">
    <location>
        <position position="119"/>
    </location>
</feature>
<dbReference type="VEuPathDB" id="FungiDB:AMAG_12637"/>
<comment type="cofactor">
    <cofactor evidence="1 9">
        <name>pyridoxal 5'-phosphate</name>
        <dbReference type="ChEBI" id="CHEBI:597326"/>
    </cofactor>
</comment>
<sequence>MVRPTSSTPSLPAGTTVVSKKRKLVADNLATPSSATKVVSKKSKRAADDLPTTSPATIAAIPHTKPAPALLRDILAAQLQQQPAADDASILVADVGHIFRQYNQWREYLPNVEPFYAVKCNSAPVILETLVCAGAGFDIASKWELDQVLAAGADPSKIIYANPYKPVSHLRHAAAAGVRLMTFDTVGELHKIRAHHPNPLLVLRVGVGTGHARIALDTVGVDPQHEARTLLLEAKRLGLDIVGVAFHVGTGCFNARAFQEAVANARLVFTTTSELGFNMTLLDEGGGFPGGPATDPCDGRDGPSFADMAAVLRDAIAREFANTSVRVIAEPGRYFVAHAYHLAVNVIGHRMHAPTSPNVLPRQHLRICDGAFSLFGPGNHPRGPYVLVKDGEMVADPERFSTQGQLFPTTCYGPTCAPIDLVVESYMLPNMQPGDWLLFDVMGAYSVSMTTGFNGFRHTPVVWTNTEAAVPARTDRPV</sequence>
<dbReference type="SUPFAM" id="SSF50621">
    <property type="entry name" value="Alanine racemase C-terminal domain-like"/>
    <property type="match status" value="1"/>
</dbReference>
<dbReference type="Pfam" id="PF02784">
    <property type="entry name" value="Orn_Arg_deC_N"/>
    <property type="match status" value="1"/>
</dbReference>
<evidence type="ECO:0000256" key="7">
    <source>
        <dbReference type="ARBA" id="ARBA00046672"/>
    </source>
</evidence>
<dbReference type="InterPro" id="IPR000183">
    <property type="entry name" value="Orn/DAP/Arg_de-COase"/>
</dbReference>
<dbReference type="Gene3D" id="3.20.20.10">
    <property type="entry name" value="Alanine racemase"/>
    <property type="match status" value="1"/>
</dbReference>
<dbReference type="InterPro" id="IPR002433">
    <property type="entry name" value="Orn_de-COase"/>
</dbReference>
<dbReference type="GO" id="GO:0005737">
    <property type="term" value="C:cytoplasm"/>
    <property type="evidence" value="ECO:0007669"/>
    <property type="project" value="TreeGrafter"/>
</dbReference>
<keyword evidence="4" id="KW-0456">Lyase</keyword>
<gene>
    <name evidence="11" type="ORF">AMAG_12637</name>
</gene>
<dbReference type="InterPro" id="IPR022644">
    <property type="entry name" value="De-COase2_N"/>
</dbReference>
<evidence type="ECO:0000313" key="12">
    <source>
        <dbReference type="Proteomes" id="UP000054350"/>
    </source>
</evidence>
<dbReference type="CDD" id="cd00622">
    <property type="entry name" value="PLPDE_III_ODC"/>
    <property type="match status" value="1"/>
</dbReference>
<evidence type="ECO:0000256" key="2">
    <source>
        <dbReference type="ARBA" id="ARBA00008872"/>
    </source>
</evidence>
<evidence type="ECO:0000313" key="11">
    <source>
        <dbReference type="EMBL" id="KNE68459.1"/>
    </source>
</evidence>
<dbReference type="EMBL" id="GG745357">
    <property type="protein sequence ID" value="KNE68459.1"/>
    <property type="molecule type" value="Genomic_DNA"/>
</dbReference>
<evidence type="ECO:0000256" key="4">
    <source>
        <dbReference type="ARBA" id="ARBA00023239"/>
    </source>
</evidence>
<comment type="similarity">
    <text evidence="2">Belongs to the Orn/Lys/Arg decarboxylase class-II family.</text>
</comment>
<dbReference type="PANTHER" id="PTHR11482">
    <property type="entry name" value="ARGININE/DIAMINOPIMELATE/ORNITHINE DECARBOXYLASE"/>
    <property type="match status" value="1"/>
</dbReference>
<dbReference type="GO" id="GO:0033387">
    <property type="term" value="P:putrescine biosynthetic process from arginine, via ornithine"/>
    <property type="evidence" value="ECO:0007669"/>
    <property type="project" value="TreeGrafter"/>
</dbReference>
<proteinExistence type="inferred from homology"/>
<dbReference type="InterPro" id="IPR009006">
    <property type="entry name" value="Ala_racemase/Decarboxylase_C"/>
</dbReference>
<evidence type="ECO:0000256" key="5">
    <source>
        <dbReference type="ARBA" id="ARBA00034115"/>
    </source>
</evidence>
<comment type="subunit">
    <text evidence="7">Homodimer. Only the dimer is catalytically active, as the active sites are constructed of residues from both monomers.</text>
</comment>
<comment type="catalytic activity">
    <reaction evidence="8">
        <text>L-ornithine + H(+) = putrescine + CO2</text>
        <dbReference type="Rhea" id="RHEA:22964"/>
        <dbReference type="ChEBI" id="CHEBI:15378"/>
        <dbReference type="ChEBI" id="CHEBI:16526"/>
        <dbReference type="ChEBI" id="CHEBI:46911"/>
        <dbReference type="ChEBI" id="CHEBI:326268"/>
        <dbReference type="EC" id="4.1.1.17"/>
    </reaction>
</comment>
<evidence type="ECO:0000256" key="1">
    <source>
        <dbReference type="ARBA" id="ARBA00001933"/>
    </source>
</evidence>
<dbReference type="PRINTS" id="PR01182">
    <property type="entry name" value="ORNDCRBXLASE"/>
</dbReference>
<keyword evidence="3 9" id="KW-0663">Pyridoxal phosphate</keyword>
<dbReference type="Gene3D" id="2.40.37.10">
    <property type="entry name" value="Lyase, Ornithine Decarboxylase, Chain A, domain 1"/>
    <property type="match status" value="1"/>
</dbReference>
<evidence type="ECO:0000256" key="8">
    <source>
        <dbReference type="ARBA" id="ARBA00049127"/>
    </source>
</evidence>
<comment type="pathway">
    <text evidence="5">Amine and polyamine biosynthesis; putrescine biosynthesis via L-ornithine pathway; putrescine from L-ornithine: step 1/1.</text>
</comment>
<protein>
    <recommendedName>
        <fullName evidence="6">ornithine decarboxylase</fullName>
        <ecNumber evidence="6">4.1.1.17</ecNumber>
    </recommendedName>
</protein>
<dbReference type="PROSITE" id="PS00878">
    <property type="entry name" value="ODR_DC_2_1"/>
    <property type="match status" value="1"/>
</dbReference>
<dbReference type="PRINTS" id="PR01179">
    <property type="entry name" value="ODADCRBXLASE"/>
</dbReference>
<evidence type="ECO:0000256" key="3">
    <source>
        <dbReference type="ARBA" id="ARBA00022898"/>
    </source>
</evidence>
<evidence type="ECO:0000256" key="9">
    <source>
        <dbReference type="PIRSR" id="PIRSR600183-50"/>
    </source>
</evidence>
<dbReference type="InterPro" id="IPR029066">
    <property type="entry name" value="PLP-binding_barrel"/>
</dbReference>